<keyword evidence="3" id="KW-1185">Reference proteome</keyword>
<evidence type="ECO:0000256" key="1">
    <source>
        <dbReference type="SAM" id="MobiDB-lite"/>
    </source>
</evidence>
<feature type="region of interest" description="Disordered" evidence="1">
    <location>
        <begin position="476"/>
        <end position="499"/>
    </location>
</feature>
<proteinExistence type="predicted"/>
<dbReference type="AlphaFoldDB" id="A0A2A2L666"/>
<dbReference type="EMBL" id="LIAE01007128">
    <property type="protein sequence ID" value="PAV81761.1"/>
    <property type="molecule type" value="Genomic_DNA"/>
</dbReference>
<protein>
    <submittedName>
        <fullName evidence="2">Uncharacterized protein</fullName>
    </submittedName>
</protein>
<comment type="caution">
    <text evidence="2">The sequence shown here is derived from an EMBL/GenBank/DDBJ whole genome shotgun (WGS) entry which is preliminary data.</text>
</comment>
<feature type="region of interest" description="Disordered" evidence="1">
    <location>
        <begin position="388"/>
        <end position="410"/>
    </location>
</feature>
<sequence length="499" mass="57420">MYGYLAYDEAFVLAMTNRRMRLIWQKLQNKLWTMMDVDILRITTFDKDEAFPIADILFPKTCQAKELRVRIMGRKGGNRQLGLLNGAMHNAMLFRCFYEKYLLLGEDVYNSGWERYAMAHNREIMTAGMRQRGSFLQSATMRRSLVVWQSLGSRHNSVEGTVLPMTDEEKEYIGFDRNGSPVIDLHRLLVYSHIKMIVIVAKDPIEFFKISNALNFISHCRIDKKILHLEDVGFMSCHERRFLANGDPFFQRGVEELRITATSYPRIRIGTLRTSLKPSHFPIEGLNSPAFENTDIIKNDTQISLWEIEVEMKEPKNPTDIIINVLDRDRERKWNYNRRYGTTAIFEISTPSQVWIVDAPDRSHSSDFNISIRRKQRQVQLTYLFLEDEPGTSGPQQPQNRPQSPPVAILTSPVISPYSSAQLPSTPFPIVPVLPHSQNHPSIPTTSSSGQWIGPYQSLTLPPSAFSRFSMPTITSPGYNHYRQSTQTTNRYSGQFPSQ</sequence>
<organism evidence="2 3">
    <name type="scientific">Diploscapter pachys</name>
    <dbReference type="NCBI Taxonomy" id="2018661"/>
    <lineage>
        <taxon>Eukaryota</taxon>
        <taxon>Metazoa</taxon>
        <taxon>Ecdysozoa</taxon>
        <taxon>Nematoda</taxon>
        <taxon>Chromadorea</taxon>
        <taxon>Rhabditida</taxon>
        <taxon>Rhabditina</taxon>
        <taxon>Rhabditomorpha</taxon>
        <taxon>Rhabditoidea</taxon>
        <taxon>Rhabditidae</taxon>
        <taxon>Diploscapter</taxon>
    </lineage>
</organism>
<evidence type="ECO:0000313" key="3">
    <source>
        <dbReference type="Proteomes" id="UP000218231"/>
    </source>
</evidence>
<evidence type="ECO:0000313" key="2">
    <source>
        <dbReference type="EMBL" id="PAV81761.1"/>
    </source>
</evidence>
<accession>A0A2A2L666</accession>
<gene>
    <name evidence="2" type="ORF">WR25_17503</name>
</gene>
<name>A0A2A2L666_9BILA</name>
<dbReference type="Proteomes" id="UP000218231">
    <property type="component" value="Unassembled WGS sequence"/>
</dbReference>
<reference evidence="2 3" key="1">
    <citation type="journal article" date="2017" name="Curr. Biol.">
        <title>Genome architecture and evolution of a unichromosomal asexual nematode.</title>
        <authorList>
            <person name="Fradin H."/>
            <person name="Zegar C."/>
            <person name="Gutwein M."/>
            <person name="Lucas J."/>
            <person name="Kovtun M."/>
            <person name="Corcoran D."/>
            <person name="Baugh L.R."/>
            <person name="Kiontke K."/>
            <person name="Gunsalus K."/>
            <person name="Fitch D.H."/>
            <person name="Piano F."/>
        </authorList>
    </citation>
    <scope>NUCLEOTIDE SEQUENCE [LARGE SCALE GENOMIC DNA]</scope>
    <source>
        <strain evidence="2">PF1309</strain>
    </source>
</reference>